<gene>
    <name evidence="1" type="ORF">HMPREF0758_2864</name>
</gene>
<accession>D4E3W4</accession>
<protein>
    <submittedName>
        <fullName evidence="1">Uncharacterized protein</fullName>
    </submittedName>
</protein>
<comment type="caution">
    <text evidence="1">The sequence shown here is derived from an EMBL/GenBank/DDBJ whole genome shotgun (WGS) entry which is preliminary data.</text>
</comment>
<name>D4E3W4_SEROD</name>
<evidence type="ECO:0000313" key="2">
    <source>
        <dbReference type="Proteomes" id="UP000005723"/>
    </source>
</evidence>
<dbReference type="STRING" id="667129.HMPREF0758_2864"/>
<dbReference type="EMBL" id="ADBY01000047">
    <property type="protein sequence ID" value="EFE95444.1"/>
    <property type="molecule type" value="Genomic_DNA"/>
</dbReference>
<dbReference type="Proteomes" id="UP000005723">
    <property type="component" value="Unassembled WGS sequence"/>
</dbReference>
<dbReference type="HOGENOM" id="CLU_3122574_0_0_6"/>
<dbReference type="AlphaFoldDB" id="D4E3W4"/>
<evidence type="ECO:0000313" key="1">
    <source>
        <dbReference type="EMBL" id="EFE95444.1"/>
    </source>
</evidence>
<proteinExistence type="predicted"/>
<sequence>MTIGVKPVSWLALRRGNRGVSIINQGVKHMFMTAAQMVMFKQCKIMAMEK</sequence>
<reference evidence="1 2" key="1">
    <citation type="submission" date="2010-01" db="EMBL/GenBank/DDBJ databases">
        <authorList>
            <person name="Muzny D."/>
            <person name="Qin X."/>
            <person name="Deng J."/>
            <person name="Jiang H."/>
            <person name="Liu Y."/>
            <person name="Qu J."/>
            <person name="Song X.-Z."/>
            <person name="Zhang L."/>
            <person name="Thornton R."/>
            <person name="Coyle M."/>
            <person name="Francisco L."/>
            <person name="Jackson L."/>
            <person name="Javaid M."/>
            <person name="Korchina V."/>
            <person name="Kovar C."/>
            <person name="Mata R."/>
            <person name="Mathew T."/>
            <person name="Ngo R."/>
            <person name="Nguyen L."/>
            <person name="Nguyen N."/>
            <person name="Okwuonu G."/>
            <person name="Ongeri F."/>
            <person name="Pham C."/>
            <person name="Simmons D."/>
            <person name="Wilczek-Boney K."/>
            <person name="Hale W."/>
            <person name="Jakkamsetti A."/>
            <person name="Pham P."/>
            <person name="Ruth R."/>
            <person name="San Lucas F."/>
            <person name="Warren J."/>
            <person name="Zhang J."/>
            <person name="Zhao Z."/>
            <person name="Zhou C."/>
            <person name="Zhu D."/>
            <person name="Lee S."/>
            <person name="Bess C."/>
            <person name="Blankenburg K."/>
            <person name="Forbes L."/>
            <person name="Fu Q."/>
            <person name="Gubbala S."/>
            <person name="Hirani K."/>
            <person name="Jayaseelan J.C."/>
            <person name="Lara F."/>
            <person name="Munidasa M."/>
            <person name="Palculict T."/>
            <person name="Patil S."/>
            <person name="Pu L.-L."/>
            <person name="Saada N."/>
            <person name="Tang L."/>
            <person name="Weissenberger G."/>
            <person name="Zhu Y."/>
            <person name="Hemphill L."/>
            <person name="Shang Y."/>
            <person name="Youmans B."/>
            <person name="Ayvaz T."/>
            <person name="Ross M."/>
            <person name="Santibanez J."/>
            <person name="Aqrawi P."/>
            <person name="Gross S."/>
            <person name="Joshi V."/>
            <person name="Fowler G."/>
            <person name="Nazareth L."/>
            <person name="Reid J."/>
            <person name="Worley K."/>
            <person name="Petrosino J."/>
            <person name="Highlander S."/>
            <person name="Gibbs R."/>
        </authorList>
    </citation>
    <scope>NUCLEOTIDE SEQUENCE [LARGE SCALE GENOMIC DNA]</scope>
    <source>
        <strain evidence="1 2">DSM 4582</strain>
    </source>
</reference>
<keyword evidence="2" id="KW-1185">Reference proteome</keyword>
<organism evidence="1 2">
    <name type="scientific">Serratia odorifera DSM 4582</name>
    <dbReference type="NCBI Taxonomy" id="667129"/>
    <lineage>
        <taxon>Bacteria</taxon>
        <taxon>Pseudomonadati</taxon>
        <taxon>Pseudomonadota</taxon>
        <taxon>Gammaproteobacteria</taxon>
        <taxon>Enterobacterales</taxon>
        <taxon>Yersiniaceae</taxon>
        <taxon>Serratia</taxon>
    </lineage>
</organism>